<feature type="region of interest" description="Disordered" evidence="5">
    <location>
        <begin position="1"/>
        <end position="21"/>
    </location>
</feature>
<dbReference type="GO" id="GO:0015179">
    <property type="term" value="F:L-amino acid transmembrane transporter activity"/>
    <property type="evidence" value="ECO:0007669"/>
    <property type="project" value="TreeGrafter"/>
</dbReference>
<feature type="transmembrane region" description="Helical" evidence="6">
    <location>
        <begin position="439"/>
        <end position="463"/>
    </location>
</feature>
<evidence type="ECO:0000256" key="6">
    <source>
        <dbReference type="SAM" id="Phobius"/>
    </source>
</evidence>
<dbReference type="VEuPathDB" id="CryptoDB:Cvel_29654"/>
<feature type="transmembrane region" description="Helical" evidence="6">
    <location>
        <begin position="172"/>
        <end position="190"/>
    </location>
</feature>
<evidence type="ECO:0000259" key="7">
    <source>
        <dbReference type="Pfam" id="PF01490"/>
    </source>
</evidence>
<dbReference type="PANTHER" id="PTHR22950">
    <property type="entry name" value="AMINO ACID TRANSPORTER"/>
    <property type="match status" value="1"/>
</dbReference>
<feature type="transmembrane region" description="Helical" evidence="6">
    <location>
        <begin position="223"/>
        <end position="243"/>
    </location>
</feature>
<feature type="transmembrane region" description="Helical" evidence="6">
    <location>
        <begin position="394"/>
        <end position="418"/>
    </location>
</feature>
<evidence type="ECO:0000256" key="5">
    <source>
        <dbReference type="SAM" id="MobiDB-lite"/>
    </source>
</evidence>
<sequence length="465" mass="48718">MASSKGKVGGSPTEASPLKGGDGAVEERLDGFAAGTALFVSMVGAGCVNMPFIYKTAGFWLGNLSLAASSLLAWVSMVSLSFATAGGRCSSYDQLCAKSTSGSLKALMEMCLVLFLSGAVAAYIIITANVVDSLLSTFLGASACPSPVVLFGLIALLMFPISLPRSFDKMKFVNQFCFVSLLLVAAIIVIKSASLDKEAVDRAEASGGSGEASELPEKSADGIFGSFLAFVLTLPATSGSMNCHMNVPSVFAEMKRTVKPSAPLIFVATSVAGILFYAVVGLVPFFALGDRTEEDILKQLASISLQMPGVKERGFDVLITAAQVLLGASLILKAPLLFFCLRSLLLTYVHQISRDLAPSPLIAEANLKSNILVTFLCVFWCFCMAAMVPNLFLVITITGAVAGTMMMYIGPGLFSFRLEREEGALLGGGKSSGGEFRSTVWRATFLTVGGTAMGVLSLLAVAFSD</sequence>
<evidence type="ECO:0000256" key="2">
    <source>
        <dbReference type="ARBA" id="ARBA00022692"/>
    </source>
</evidence>
<gene>
    <name evidence="8" type="ORF">Cvel_29654</name>
</gene>
<dbReference type="PhylomeDB" id="A0A0G4HNZ9"/>
<feature type="transmembrane region" description="Helical" evidence="6">
    <location>
        <begin position="324"/>
        <end position="349"/>
    </location>
</feature>
<feature type="transmembrane region" description="Helical" evidence="6">
    <location>
        <begin position="106"/>
        <end position="126"/>
    </location>
</feature>
<keyword evidence="3 6" id="KW-1133">Transmembrane helix</keyword>
<accession>A0A0G4HNZ9</accession>
<feature type="domain" description="Amino acid transporter transmembrane" evidence="7">
    <location>
        <begin position="37"/>
        <end position="421"/>
    </location>
</feature>
<comment type="subcellular location">
    <subcellularLocation>
        <location evidence="1">Membrane</location>
        <topology evidence="1">Multi-pass membrane protein</topology>
    </subcellularLocation>
</comment>
<dbReference type="AlphaFoldDB" id="A0A0G4HNZ9"/>
<dbReference type="EMBL" id="CDMZ01003319">
    <property type="protein sequence ID" value="CEM45912.1"/>
    <property type="molecule type" value="Genomic_DNA"/>
</dbReference>
<keyword evidence="2 6" id="KW-0812">Transmembrane</keyword>
<evidence type="ECO:0000256" key="3">
    <source>
        <dbReference type="ARBA" id="ARBA00022989"/>
    </source>
</evidence>
<feature type="transmembrane region" description="Helical" evidence="6">
    <location>
        <begin position="264"/>
        <end position="287"/>
    </location>
</feature>
<evidence type="ECO:0000256" key="1">
    <source>
        <dbReference type="ARBA" id="ARBA00004141"/>
    </source>
</evidence>
<proteinExistence type="predicted"/>
<keyword evidence="4 6" id="KW-0472">Membrane</keyword>
<dbReference type="PANTHER" id="PTHR22950:SF702">
    <property type="entry name" value="AMINO ACID TRANSPORTER PROTEIN"/>
    <property type="match status" value="1"/>
</dbReference>
<dbReference type="GO" id="GO:0016020">
    <property type="term" value="C:membrane"/>
    <property type="evidence" value="ECO:0007669"/>
    <property type="project" value="UniProtKB-SubCell"/>
</dbReference>
<feature type="transmembrane region" description="Helical" evidence="6">
    <location>
        <begin position="32"/>
        <end position="54"/>
    </location>
</feature>
<feature type="transmembrane region" description="Helical" evidence="6">
    <location>
        <begin position="60"/>
        <end position="85"/>
    </location>
</feature>
<evidence type="ECO:0000313" key="8">
    <source>
        <dbReference type="EMBL" id="CEM45912.1"/>
    </source>
</evidence>
<evidence type="ECO:0000256" key="4">
    <source>
        <dbReference type="ARBA" id="ARBA00023136"/>
    </source>
</evidence>
<organism evidence="8">
    <name type="scientific">Chromera velia CCMP2878</name>
    <dbReference type="NCBI Taxonomy" id="1169474"/>
    <lineage>
        <taxon>Eukaryota</taxon>
        <taxon>Sar</taxon>
        <taxon>Alveolata</taxon>
        <taxon>Colpodellida</taxon>
        <taxon>Chromeraceae</taxon>
        <taxon>Chromera</taxon>
    </lineage>
</organism>
<feature type="transmembrane region" description="Helical" evidence="6">
    <location>
        <begin position="370"/>
        <end position="388"/>
    </location>
</feature>
<name>A0A0G4HNZ9_9ALVE</name>
<feature type="transmembrane region" description="Helical" evidence="6">
    <location>
        <begin position="138"/>
        <end position="160"/>
    </location>
</feature>
<reference evidence="8" key="1">
    <citation type="submission" date="2014-11" db="EMBL/GenBank/DDBJ databases">
        <authorList>
            <person name="Otto D Thomas"/>
            <person name="Naeem Raeece"/>
        </authorList>
    </citation>
    <scope>NUCLEOTIDE SEQUENCE</scope>
</reference>
<protein>
    <recommendedName>
        <fullName evidence="7">Amino acid transporter transmembrane domain-containing protein</fullName>
    </recommendedName>
</protein>
<dbReference type="Pfam" id="PF01490">
    <property type="entry name" value="Aa_trans"/>
    <property type="match status" value="1"/>
</dbReference>
<dbReference type="InterPro" id="IPR013057">
    <property type="entry name" value="AA_transpt_TM"/>
</dbReference>